<protein>
    <recommendedName>
        <fullName evidence="2">G domain-containing protein</fullName>
    </recommendedName>
</protein>
<feature type="domain" description="G" evidence="2">
    <location>
        <begin position="15"/>
        <end position="108"/>
    </location>
</feature>
<evidence type="ECO:0000256" key="1">
    <source>
        <dbReference type="SAM" id="MobiDB-lite"/>
    </source>
</evidence>
<dbReference type="Proteomes" id="UP001345691">
    <property type="component" value="Unassembled WGS sequence"/>
</dbReference>
<evidence type="ECO:0000313" key="3">
    <source>
        <dbReference type="EMBL" id="KAK5053666.1"/>
    </source>
</evidence>
<name>A0ABR0J0X4_9EURO</name>
<gene>
    <name evidence="3" type="ORF">LTR69_009311</name>
</gene>
<keyword evidence="4" id="KW-1185">Reference proteome</keyword>
<dbReference type="Gene3D" id="3.40.50.300">
    <property type="entry name" value="P-loop containing nucleotide triphosphate hydrolases"/>
    <property type="match status" value="1"/>
</dbReference>
<dbReference type="InterPro" id="IPR006073">
    <property type="entry name" value="GTP-bd"/>
</dbReference>
<organism evidence="3 4">
    <name type="scientific">Exophiala sideris</name>
    <dbReference type="NCBI Taxonomy" id="1016849"/>
    <lineage>
        <taxon>Eukaryota</taxon>
        <taxon>Fungi</taxon>
        <taxon>Dikarya</taxon>
        <taxon>Ascomycota</taxon>
        <taxon>Pezizomycotina</taxon>
        <taxon>Eurotiomycetes</taxon>
        <taxon>Chaetothyriomycetidae</taxon>
        <taxon>Chaetothyriales</taxon>
        <taxon>Herpotrichiellaceae</taxon>
        <taxon>Exophiala</taxon>
    </lineage>
</organism>
<evidence type="ECO:0000259" key="2">
    <source>
        <dbReference type="Pfam" id="PF01926"/>
    </source>
</evidence>
<accession>A0ABR0J0X4</accession>
<feature type="region of interest" description="Disordered" evidence="1">
    <location>
        <begin position="330"/>
        <end position="350"/>
    </location>
</feature>
<sequence>MATSTFLPGRDDVIIAVMGMTGSGKSSFINKFRTNRPVRIGRELESCTNEVDIYKCRDDEFGTFWLIDTPGFNDTYRSDTEVLGEIANWLNRAYLEEIQLTGILYMHAIRETRMGKKALDSVRSFNKLCGSDALRKVVLVSTFWDMVDPDVGDHRERELKERSDCWADMLKHHSKVFRHYNHLSTAKAVIRHLLNIRTTEDQGTYLSIQHEMVDQRQTLAQTGAGKLLADALERQRIDFEQELARLQAELRAAIEQQNQEQRRLYEELRRDAEERQRRWKADRDRIEADYEDLMRLTRERDALEAVEEKRKEEEKEAEVRKLKKTLQELRDKKANVEHERKKHDQAQRESELLRWRQQQRRQLQYRQGPQIGCRIL</sequence>
<dbReference type="Pfam" id="PF01926">
    <property type="entry name" value="MMR_HSR1"/>
    <property type="match status" value="1"/>
</dbReference>
<dbReference type="InterPro" id="IPR027417">
    <property type="entry name" value="P-loop_NTPase"/>
</dbReference>
<dbReference type="SUPFAM" id="SSF52540">
    <property type="entry name" value="P-loop containing nucleoside triphosphate hydrolases"/>
    <property type="match status" value="1"/>
</dbReference>
<dbReference type="EMBL" id="JAVRRF010000025">
    <property type="protein sequence ID" value="KAK5053666.1"/>
    <property type="molecule type" value="Genomic_DNA"/>
</dbReference>
<evidence type="ECO:0000313" key="4">
    <source>
        <dbReference type="Proteomes" id="UP001345691"/>
    </source>
</evidence>
<comment type="caution">
    <text evidence="3">The sequence shown here is derived from an EMBL/GenBank/DDBJ whole genome shotgun (WGS) entry which is preliminary data.</text>
</comment>
<dbReference type="CDD" id="cd00882">
    <property type="entry name" value="Ras_like_GTPase"/>
    <property type="match status" value="1"/>
</dbReference>
<proteinExistence type="predicted"/>
<reference evidence="3 4" key="1">
    <citation type="submission" date="2023-08" db="EMBL/GenBank/DDBJ databases">
        <title>Black Yeasts Isolated from many extreme environments.</title>
        <authorList>
            <person name="Coleine C."/>
            <person name="Stajich J.E."/>
            <person name="Selbmann L."/>
        </authorList>
    </citation>
    <scope>NUCLEOTIDE SEQUENCE [LARGE SCALE GENOMIC DNA]</scope>
    <source>
        <strain evidence="3 4">CCFEE 6328</strain>
    </source>
</reference>